<dbReference type="AlphaFoldDB" id="A0A3M8SWB5"/>
<name>A0A3M8SWB5_9GAMM</name>
<reference evidence="2 3" key="1">
    <citation type="submission" date="2018-11" db="EMBL/GenBank/DDBJ databases">
        <title>Lysobacter cryohumiis sp. nov., isolated from soil in the Tianshan Mountains, Xinjiang, China.</title>
        <authorList>
            <person name="Luo Y."/>
            <person name="Sheng H."/>
        </authorList>
    </citation>
    <scope>NUCLEOTIDE SEQUENCE [LARGE SCALE GENOMIC DNA]</scope>
    <source>
        <strain evidence="2 3">ZS60</strain>
    </source>
</reference>
<feature type="transmembrane region" description="Helical" evidence="1">
    <location>
        <begin position="75"/>
        <end position="100"/>
    </location>
</feature>
<keyword evidence="1" id="KW-0472">Membrane</keyword>
<gene>
    <name evidence="2" type="ORF">EER27_10260</name>
</gene>
<dbReference type="EMBL" id="RIBS01000004">
    <property type="protein sequence ID" value="RNF83746.1"/>
    <property type="molecule type" value="Genomic_DNA"/>
</dbReference>
<keyword evidence="3" id="KW-1185">Reference proteome</keyword>
<evidence type="ECO:0000256" key="1">
    <source>
        <dbReference type="SAM" id="Phobius"/>
    </source>
</evidence>
<sequence>MAGLGASFALLVANIDSVAKYIYAYSFRWALFWFSASLLLGLLARFLAVTVFGGLNSNEALSKQLAGSISSAKRFSFPAFIHFLFSGLLLPYKCIASSTFDKVKRGDLMASARLTAKTSQLQALLVLGQIVCSTASVLVLASGIKA</sequence>
<organism evidence="2 3">
    <name type="scientific">Montanilutibacter psychrotolerans</name>
    <dbReference type="NCBI Taxonomy" id="1327343"/>
    <lineage>
        <taxon>Bacteria</taxon>
        <taxon>Pseudomonadati</taxon>
        <taxon>Pseudomonadota</taxon>
        <taxon>Gammaproteobacteria</taxon>
        <taxon>Lysobacterales</taxon>
        <taxon>Lysobacteraceae</taxon>
        <taxon>Montanilutibacter</taxon>
    </lineage>
</organism>
<proteinExistence type="predicted"/>
<keyword evidence="1" id="KW-1133">Transmembrane helix</keyword>
<comment type="caution">
    <text evidence="2">The sequence shown here is derived from an EMBL/GenBank/DDBJ whole genome shotgun (WGS) entry which is preliminary data.</text>
</comment>
<feature type="transmembrane region" description="Helical" evidence="1">
    <location>
        <begin position="30"/>
        <end position="55"/>
    </location>
</feature>
<evidence type="ECO:0000313" key="3">
    <source>
        <dbReference type="Proteomes" id="UP000267049"/>
    </source>
</evidence>
<keyword evidence="1" id="KW-0812">Transmembrane</keyword>
<feature type="transmembrane region" description="Helical" evidence="1">
    <location>
        <begin position="120"/>
        <end position="141"/>
    </location>
</feature>
<dbReference type="Proteomes" id="UP000267049">
    <property type="component" value="Unassembled WGS sequence"/>
</dbReference>
<accession>A0A3M8SWB5</accession>
<protein>
    <submittedName>
        <fullName evidence="2">Uncharacterized protein</fullName>
    </submittedName>
</protein>
<evidence type="ECO:0000313" key="2">
    <source>
        <dbReference type="EMBL" id="RNF83746.1"/>
    </source>
</evidence>